<sequence>MGADRFKKALKGLRGLGRRIPITFHFFPTVPNRLIRDSDHLDAQNVSRDCPPKRVSGAKDELIVHCDPLNSQSAQRPEDTVPPASETHDIPITDLPQPAKHHPIIAPSFTPQRATSGCPVCHGFDPRLHSAEFIRHTELGEEKNALSIAPDLPFSLLWEAEAHYVDDSKFSCPRPGPTPSGHFAPSWSRGSVTCPVRYRETVQHVGSSEQGLNYMVTCKVLDVACELASPDPSYPVQSGRSTITVKGLMSEVRCRVDPDSNGKDLVRNSNDEGADWSIRLTQDVLPPKNMAKEWDKVEETLLFLPVIHYGGQGDKTPHVLTIEGLALRRVAGMMDYFTRVGTLRLQFWAGLGSSLSWQDLLACAASGMAEQVITII</sequence>
<evidence type="ECO:0000313" key="2">
    <source>
        <dbReference type="Proteomes" id="UP001239445"/>
    </source>
</evidence>
<dbReference type="EMBL" id="MU839849">
    <property type="protein sequence ID" value="KAK1750054.1"/>
    <property type="molecule type" value="Genomic_DNA"/>
</dbReference>
<organism evidence="1 2">
    <name type="scientific">Echria macrotheca</name>
    <dbReference type="NCBI Taxonomy" id="438768"/>
    <lineage>
        <taxon>Eukaryota</taxon>
        <taxon>Fungi</taxon>
        <taxon>Dikarya</taxon>
        <taxon>Ascomycota</taxon>
        <taxon>Pezizomycotina</taxon>
        <taxon>Sordariomycetes</taxon>
        <taxon>Sordariomycetidae</taxon>
        <taxon>Sordariales</taxon>
        <taxon>Schizotheciaceae</taxon>
        <taxon>Echria</taxon>
    </lineage>
</organism>
<proteinExistence type="predicted"/>
<protein>
    <submittedName>
        <fullName evidence="1">Uncharacterized protein</fullName>
    </submittedName>
</protein>
<gene>
    <name evidence="1" type="ORF">QBC47DRAFT_394532</name>
</gene>
<name>A0AAJ0B1P3_9PEZI</name>
<dbReference type="Proteomes" id="UP001239445">
    <property type="component" value="Unassembled WGS sequence"/>
</dbReference>
<dbReference type="AlphaFoldDB" id="A0AAJ0B1P3"/>
<reference evidence="1" key="1">
    <citation type="submission" date="2023-06" db="EMBL/GenBank/DDBJ databases">
        <title>Genome-scale phylogeny and comparative genomics of the fungal order Sordariales.</title>
        <authorList>
            <consortium name="Lawrence Berkeley National Laboratory"/>
            <person name="Hensen N."/>
            <person name="Bonometti L."/>
            <person name="Westerberg I."/>
            <person name="Brannstrom I.O."/>
            <person name="Guillou S."/>
            <person name="Cros-Aarteil S."/>
            <person name="Calhoun S."/>
            <person name="Haridas S."/>
            <person name="Kuo A."/>
            <person name="Mondo S."/>
            <person name="Pangilinan J."/>
            <person name="Riley R."/>
            <person name="Labutti K."/>
            <person name="Andreopoulos B."/>
            <person name="Lipzen A."/>
            <person name="Chen C."/>
            <person name="Yanf M."/>
            <person name="Daum C."/>
            <person name="Ng V."/>
            <person name="Clum A."/>
            <person name="Steindorff A."/>
            <person name="Ohm R."/>
            <person name="Martin F."/>
            <person name="Silar P."/>
            <person name="Natvig D."/>
            <person name="Lalanne C."/>
            <person name="Gautier V."/>
            <person name="Ament-Velasquez S.L."/>
            <person name="Kruys A."/>
            <person name="Hutchinson M.I."/>
            <person name="Powell A.J."/>
            <person name="Barry K."/>
            <person name="Miller A.N."/>
            <person name="Grigoriev I.V."/>
            <person name="Debuchy R."/>
            <person name="Gladieux P."/>
            <person name="Thoren M.H."/>
            <person name="Johannesson H."/>
        </authorList>
    </citation>
    <scope>NUCLEOTIDE SEQUENCE</scope>
    <source>
        <strain evidence="1">PSN4</strain>
    </source>
</reference>
<accession>A0AAJ0B1P3</accession>
<comment type="caution">
    <text evidence="1">The sequence shown here is derived from an EMBL/GenBank/DDBJ whole genome shotgun (WGS) entry which is preliminary data.</text>
</comment>
<keyword evidence="2" id="KW-1185">Reference proteome</keyword>
<evidence type="ECO:0000313" key="1">
    <source>
        <dbReference type="EMBL" id="KAK1750054.1"/>
    </source>
</evidence>